<gene>
    <name evidence="3" type="ORF">RT723_11440</name>
</gene>
<dbReference type="CDD" id="cd00158">
    <property type="entry name" value="RHOD"/>
    <property type="match status" value="1"/>
</dbReference>
<dbReference type="PANTHER" id="PTHR43031:SF18">
    <property type="entry name" value="RHODANESE-RELATED SULFURTRANSFERASES"/>
    <property type="match status" value="1"/>
</dbReference>
<organism evidence="3 4">
    <name type="scientific">Psychrosphaera aquimarina</name>
    <dbReference type="NCBI Taxonomy" id="2044854"/>
    <lineage>
        <taxon>Bacteria</taxon>
        <taxon>Pseudomonadati</taxon>
        <taxon>Pseudomonadota</taxon>
        <taxon>Gammaproteobacteria</taxon>
        <taxon>Alteromonadales</taxon>
        <taxon>Pseudoalteromonadaceae</taxon>
        <taxon>Psychrosphaera</taxon>
    </lineage>
</organism>
<name>A0ABU3R1P6_9GAMM</name>
<dbReference type="InterPro" id="IPR001763">
    <property type="entry name" value="Rhodanese-like_dom"/>
</dbReference>
<keyword evidence="1" id="KW-0812">Transmembrane</keyword>
<protein>
    <submittedName>
        <fullName evidence="3">Rhodanese-like domain-containing protein</fullName>
    </submittedName>
</protein>
<dbReference type="PANTHER" id="PTHR43031">
    <property type="entry name" value="FAD-DEPENDENT OXIDOREDUCTASE"/>
    <property type="match status" value="1"/>
</dbReference>
<reference evidence="3 4" key="1">
    <citation type="submission" date="2023-10" db="EMBL/GenBank/DDBJ databases">
        <title>Psychrosphaera aquimaarina strain SW33 isolated from seawater.</title>
        <authorList>
            <person name="Bayburt H."/>
            <person name="Kim J.M."/>
            <person name="Choi B.J."/>
            <person name="Jeon C.O."/>
        </authorList>
    </citation>
    <scope>NUCLEOTIDE SEQUENCE [LARGE SCALE GENOMIC DNA]</scope>
    <source>
        <strain evidence="3 4">KCTC 52743</strain>
    </source>
</reference>
<feature type="domain" description="Rhodanese" evidence="2">
    <location>
        <begin position="50"/>
        <end position="141"/>
    </location>
</feature>
<dbReference type="Proteomes" id="UP001257914">
    <property type="component" value="Unassembled WGS sequence"/>
</dbReference>
<evidence type="ECO:0000256" key="1">
    <source>
        <dbReference type="SAM" id="Phobius"/>
    </source>
</evidence>
<keyword evidence="1" id="KW-1133">Transmembrane helix</keyword>
<keyword evidence="1" id="KW-0472">Membrane</keyword>
<comment type="caution">
    <text evidence="3">The sequence shown here is derived from an EMBL/GenBank/DDBJ whole genome shotgun (WGS) entry which is preliminary data.</text>
</comment>
<sequence length="142" mass="15326">MEQFVEFIGNHYMLGAAWALLFLMLVMSWLSGATSSVKSISSHDLTMLVNRSNGHVVDIRSVADFNKGRITDSVNLPMDKITSGQFGALENKKADPIVVVCNAGMTAKSAAKLMHKAGFEQVSVLQGGIQSWISASLPVVKK</sequence>
<dbReference type="PROSITE" id="PS50206">
    <property type="entry name" value="RHODANESE_3"/>
    <property type="match status" value="1"/>
</dbReference>
<dbReference type="Pfam" id="PF00581">
    <property type="entry name" value="Rhodanese"/>
    <property type="match status" value="1"/>
</dbReference>
<keyword evidence="4" id="KW-1185">Reference proteome</keyword>
<dbReference type="InterPro" id="IPR050229">
    <property type="entry name" value="GlpE_sulfurtransferase"/>
</dbReference>
<evidence type="ECO:0000313" key="3">
    <source>
        <dbReference type="EMBL" id="MDU0113598.1"/>
    </source>
</evidence>
<dbReference type="EMBL" id="JAWCUA010000009">
    <property type="protein sequence ID" value="MDU0113598.1"/>
    <property type="molecule type" value="Genomic_DNA"/>
</dbReference>
<dbReference type="SMART" id="SM00450">
    <property type="entry name" value="RHOD"/>
    <property type="match status" value="1"/>
</dbReference>
<accession>A0ABU3R1P6</accession>
<evidence type="ECO:0000259" key="2">
    <source>
        <dbReference type="PROSITE" id="PS50206"/>
    </source>
</evidence>
<feature type="transmembrane region" description="Helical" evidence="1">
    <location>
        <begin position="12"/>
        <end position="30"/>
    </location>
</feature>
<dbReference type="RefSeq" id="WP_216053946.1">
    <property type="nucleotide sequence ID" value="NZ_JAWCUA010000009.1"/>
</dbReference>
<evidence type="ECO:0000313" key="4">
    <source>
        <dbReference type="Proteomes" id="UP001257914"/>
    </source>
</evidence>
<proteinExistence type="predicted"/>